<keyword evidence="2" id="KW-1185">Reference proteome</keyword>
<name>A0ACB7TIH8_HYAAI</name>
<comment type="caution">
    <text evidence="1">The sequence shown here is derived from an EMBL/GenBank/DDBJ whole genome shotgun (WGS) entry which is preliminary data.</text>
</comment>
<sequence length="291" mass="32536">MFKAAAAISSVKPSKGTQTAICVKTLKSQDTQTDWPADVNPGFDVKAAECQCSRADLPFTDVDVRDADFHISTEFSLQTSNIRSSTPVPTSTATHMEQDEAMPPISRPVQALHDKTTDESYHPSFDESLEDSEGPALSLMDCRKFVVFEESLMQLFKEGKVWEAEQRVMFANFNEAIHLAGDGRCDSPGFSAKYMTYSFVEAKSSKVIHFVQVQLGENKDVQTSNAMEKYSLIKGLELLKAKDIEIVSLTTDRHPGIIKHMRTNEQGIDHKFDTWDVAKSKYSKVIVNFSF</sequence>
<organism evidence="1 2">
    <name type="scientific">Hyalomma asiaticum</name>
    <name type="common">Tick</name>
    <dbReference type="NCBI Taxonomy" id="266040"/>
    <lineage>
        <taxon>Eukaryota</taxon>
        <taxon>Metazoa</taxon>
        <taxon>Ecdysozoa</taxon>
        <taxon>Arthropoda</taxon>
        <taxon>Chelicerata</taxon>
        <taxon>Arachnida</taxon>
        <taxon>Acari</taxon>
        <taxon>Parasitiformes</taxon>
        <taxon>Ixodida</taxon>
        <taxon>Ixodoidea</taxon>
        <taxon>Ixodidae</taxon>
        <taxon>Hyalomminae</taxon>
        <taxon>Hyalomma</taxon>
    </lineage>
</organism>
<protein>
    <submittedName>
        <fullName evidence="1">Uncharacterized protein</fullName>
    </submittedName>
</protein>
<evidence type="ECO:0000313" key="1">
    <source>
        <dbReference type="EMBL" id="KAH6946031.1"/>
    </source>
</evidence>
<gene>
    <name evidence="1" type="ORF">HPB50_011274</name>
</gene>
<accession>A0ACB7TIH8</accession>
<dbReference type="EMBL" id="CM023481">
    <property type="protein sequence ID" value="KAH6946031.1"/>
    <property type="molecule type" value="Genomic_DNA"/>
</dbReference>
<proteinExistence type="predicted"/>
<reference evidence="1" key="1">
    <citation type="submission" date="2020-05" db="EMBL/GenBank/DDBJ databases">
        <title>Large-scale comparative analyses of tick genomes elucidate their genetic diversity and vector capacities.</title>
        <authorList>
            <person name="Jia N."/>
            <person name="Wang J."/>
            <person name="Shi W."/>
            <person name="Du L."/>
            <person name="Sun Y."/>
            <person name="Zhan W."/>
            <person name="Jiang J."/>
            <person name="Wang Q."/>
            <person name="Zhang B."/>
            <person name="Ji P."/>
            <person name="Sakyi L.B."/>
            <person name="Cui X."/>
            <person name="Yuan T."/>
            <person name="Jiang B."/>
            <person name="Yang W."/>
            <person name="Lam T.T.-Y."/>
            <person name="Chang Q."/>
            <person name="Ding S."/>
            <person name="Wang X."/>
            <person name="Zhu J."/>
            <person name="Ruan X."/>
            <person name="Zhao L."/>
            <person name="Wei J."/>
            <person name="Que T."/>
            <person name="Du C."/>
            <person name="Cheng J."/>
            <person name="Dai P."/>
            <person name="Han X."/>
            <person name="Huang E."/>
            <person name="Gao Y."/>
            <person name="Liu J."/>
            <person name="Shao H."/>
            <person name="Ye R."/>
            <person name="Li L."/>
            <person name="Wei W."/>
            <person name="Wang X."/>
            <person name="Wang C."/>
            <person name="Yang T."/>
            <person name="Huo Q."/>
            <person name="Li W."/>
            <person name="Guo W."/>
            <person name="Chen H."/>
            <person name="Zhou L."/>
            <person name="Ni X."/>
            <person name="Tian J."/>
            <person name="Zhou Y."/>
            <person name="Sheng Y."/>
            <person name="Liu T."/>
            <person name="Pan Y."/>
            <person name="Xia L."/>
            <person name="Li J."/>
            <person name="Zhao F."/>
            <person name="Cao W."/>
        </authorList>
    </citation>
    <scope>NUCLEOTIDE SEQUENCE</scope>
    <source>
        <strain evidence="1">Hyas-2018</strain>
    </source>
</reference>
<dbReference type="Proteomes" id="UP000821845">
    <property type="component" value="Chromosome 1"/>
</dbReference>
<evidence type="ECO:0000313" key="2">
    <source>
        <dbReference type="Proteomes" id="UP000821845"/>
    </source>
</evidence>